<evidence type="ECO:0000313" key="3">
    <source>
        <dbReference type="EMBL" id="CAG6785294.1"/>
    </source>
</evidence>
<dbReference type="EMBL" id="HBUF01642717">
    <property type="protein sequence ID" value="CAG6785292.1"/>
    <property type="molecule type" value="Transcribed_RNA"/>
</dbReference>
<dbReference type="EMBL" id="HBUF01642718">
    <property type="protein sequence ID" value="CAG6785293.1"/>
    <property type="molecule type" value="Transcribed_RNA"/>
</dbReference>
<organism evidence="3">
    <name type="scientific">Cacopsylla melanoneura</name>
    <dbReference type="NCBI Taxonomy" id="428564"/>
    <lineage>
        <taxon>Eukaryota</taxon>
        <taxon>Metazoa</taxon>
        <taxon>Ecdysozoa</taxon>
        <taxon>Arthropoda</taxon>
        <taxon>Hexapoda</taxon>
        <taxon>Insecta</taxon>
        <taxon>Pterygota</taxon>
        <taxon>Neoptera</taxon>
        <taxon>Paraneoptera</taxon>
        <taxon>Hemiptera</taxon>
        <taxon>Sternorrhyncha</taxon>
        <taxon>Psylloidea</taxon>
        <taxon>Psyllidae</taxon>
        <taxon>Psyllinae</taxon>
        <taxon>Cacopsylla</taxon>
    </lineage>
</organism>
<dbReference type="PROSITE" id="PS50858">
    <property type="entry name" value="BSD"/>
    <property type="match status" value="1"/>
</dbReference>
<sequence>MFSSLSKEFNTWLPISKKDTDVSLEVKEKTDDVTTESSTKEDNAEKNESEEKTSDVKSPTSPMQMVDMVTSWFGSKDISNKETLVESPNENNEKVTSPVANIGNLFYSAVNKAGQSVTEYGAKVTEVSAKVTEGAVTMGAKLKKTVEENSILGQFNKEQESFIREKNSTQSKAYAASLLPWAGHPNEDQLKAACLALSTDKNNFTRGPPPGVDFEFDYNTQFLAAMITLQHDKQLEKMRFELVPAQVPEAIFWRNYFYRVSLITQAHELSSLEAEHLSSQHQSASDSAATQDPSDQHDDSRSTSAQQRGVLKPSLNQQDFVSDTITSSNTDLDEIREEMKKLGLDTKTSNSNTTEDDWEKELDAEINEFEVVPQDGGAGSDAEIENALDTMDDTSSTSTIIYLGGRENWEHSTRCLLTNSTQIGNTSHATI</sequence>
<evidence type="ECO:0000259" key="2">
    <source>
        <dbReference type="PROSITE" id="PS50858"/>
    </source>
</evidence>
<feature type="domain" description="BSD" evidence="2">
    <location>
        <begin position="214"/>
        <end position="264"/>
    </location>
</feature>
<dbReference type="EMBL" id="HBUF01642716">
    <property type="protein sequence ID" value="CAG6785291.1"/>
    <property type="molecule type" value="Transcribed_RNA"/>
</dbReference>
<dbReference type="GO" id="GO:0045202">
    <property type="term" value="C:synapse"/>
    <property type="evidence" value="ECO:0007669"/>
    <property type="project" value="TreeGrafter"/>
</dbReference>
<feature type="region of interest" description="Disordered" evidence="1">
    <location>
        <begin position="274"/>
        <end position="332"/>
    </location>
</feature>
<dbReference type="InterPro" id="IPR035925">
    <property type="entry name" value="BSD_dom_sf"/>
</dbReference>
<dbReference type="GO" id="GO:0048172">
    <property type="term" value="P:regulation of short-term neuronal synaptic plasticity"/>
    <property type="evidence" value="ECO:0007669"/>
    <property type="project" value="TreeGrafter"/>
</dbReference>
<dbReference type="PANTHER" id="PTHR16019:SF6">
    <property type="entry name" value="SYNAPSE-ASSOCIATED PROTEIN 1"/>
    <property type="match status" value="1"/>
</dbReference>
<dbReference type="Gene3D" id="1.10.3970.10">
    <property type="entry name" value="BSD domain"/>
    <property type="match status" value="1"/>
</dbReference>
<dbReference type="SUPFAM" id="SSF140383">
    <property type="entry name" value="BSD domain-like"/>
    <property type="match status" value="1"/>
</dbReference>
<protein>
    <submittedName>
        <fullName evidence="3">Synapse-associated protein of 47 kDa</fullName>
    </submittedName>
</protein>
<accession>A0A8D9FD93</accession>
<dbReference type="EMBL" id="HBUF01642719">
    <property type="protein sequence ID" value="CAG6785294.1"/>
    <property type="molecule type" value="Transcribed_RNA"/>
</dbReference>
<dbReference type="PANTHER" id="PTHR16019">
    <property type="entry name" value="SYNAPSE-ASSOCIATED PROTEIN"/>
    <property type="match status" value="1"/>
</dbReference>
<dbReference type="GO" id="GO:0005794">
    <property type="term" value="C:Golgi apparatus"/>
    <property type="evidence" value="ECO:0007669"/>
    <property type="project" value="TreeGrafter"/>
</dbReference>
<feature type="compositionally biased region" description="Low complexity" evidence="1">
    <location>
        <begin position="279"/>
        <end position="293"/>
    </location>
</feature>
<dbReference type="AlphaFoldDB" id="A0A8D9FD93"/>
<feature type="compositionally biased region" description="Polar residues" evidence="1">
    <location>
        <begin position="314"/>
        <end position="330"/>
    </location>
</feature>
<dbReference type="SMART" id="SM00751">
    <property type="entry name" value="BSD"/>
    <property type="match status" value="1"/>
</dbReference>
<feature type="compositionally biased region" description="Basic and acidic residues" evidence="1">
    <location>
        <begin position="20"/>
        <end position="55"/>
    </location>
</feature>
<dbReference type="InterPro" id="IPR051494">
    <property type="entry name" value="BSD_domain-containing"/>
</dbReference>
<feature type="region of interest" description="Disordered" evidence="1">
    <location>
        <begin position="20"/>
        <end position="62"/>
    </location>
</feature>
<reference evidence="3" key="1">
    <citation type="submission" date="2021-05" db="EMBL/GenBank/DDBJ databases">
        <authorList>
            <person name="Alioto T."/>
            <person name="Alioto T."/>
            <person name="Gomez Garrido J."/>
        </authorList>
    </citation>
    <scope>NUCLEOTIDE SEQUENCE</scope>
</reference>
<dbReference type="GO" id="GO:0005634">
    <property type="term" value="C:nucleus"/>
    <property type="evidence" value="ECO:0007669"/>
    <property type="project" value="TreeGrafter"/>
</dbReference>
<name>A0A8D9FD93_9HEMI</name>
<dbReference type="Pfam" id="PF03909">
    <property type="entry name" value="BSD"/>
    <property type="match status" value="1"/>
</dbReference>
<evidence type="ECO:0000256" key="1">
    <source>
        <dbReference type="SAM" id="MobiDB-lite"/>
    </source>
</evidence>
<dbReference type="GO" id="GO:0038203">
    <property type="term" value="P:TORC2 signaling"/>
    <property type="evidence" value="ECO:0007669"/>
    <property type="project" value="TreeGrafter"/>
</dbReference>
<proteinExistence type="predicted"/>
<dbReference type="InterPro" id="IPR005607">
    <property type="entry name" value="BSD_dom"/>
</dbReference>